<sequence length="69" mass="7877">MMKAPDRDLISTRITPHERAHHSCQDCRLRKRGFERVATLFYTKNTTQGFSKGYRSSNQCFTGGCTSCS</sequence>
<reference evidence="1 2" key="1">
    <citation type="journal article" date="2012" name="Genome Biol.">
        <title>Sequencing three crocodilian genomes to illuminate the evolution of archosaurs and amniotes.</title>
        <authorList>
            <person name="St John J.A."/>
            <person name="Braun E.L."/>
            <person name="Isberg S.R."/>
            <person name="Miles L.G."/>
            <person name="Chong A.Y."/>
            <person name="Gongora J."/>
            <person name="Dalzell P."/>
            <person name="Moran C."/>
            <person name="Bed'hom B."/>
            <person name="Abzhanov A."/>
            <person name="Burgess S.C."/>
            <person name="Cooksey A.M."/>
            <person name="Castoe T.A."/>
            <person name="Crawford N.G."/>
            <person name="Densmore L.D."/>
            <person name="Drew J.C."/>
            <person name="Edwards S.V."/>
            <person name="Faircloth B.C."/>
            <person name="Fujita M.K."/>
            <person name="Greenwold M.J."/>
            <person name="Hoffmann F.G."/>
            <person name="Howard J.M."/>
            <person name="Iguchi T."/>
            <person name="Janes D.E."/>
            <person name="Khan S.Y."/>
            <person name="Kohno S."/>
            <person name="de Koning A.J."/>
            <person name="Lance S.L."/>
            <person name="McCarthy F.M."/>
            <person name="McCormack J.E."/>
            <person name="Merchant M.E."/>
            <person name="Peterson D.G."/>
            <person name="Pollock D.D."/>
            <person name="Pourmand N."/>
            <person name="Raney B.J."/>
            <person name="Roessler K.A."/>
            <person name="Sanford J.R."/>
            <person name="Sawyer R.H."/>
            <person name="Schmidt C.J."/>
            <person name="Triplett E.W."/>
            <person name="Tuberville T.D."/>
            <person name="Venegas-Anaya M."/>
            <person name="Howard J.T."/>
            <person name="Jarvis E.D."/>
            <person name="Guillette L.J.Jr."/>
            <person name="Glenn T.C."/>
            <person name="Green R.E."/>
            <person name="Ray D.A."/>
        </authorList>
    </citation>
    <scope>NUCLEOTIDE SEQUENCE [LARGE SCALE GENOMIC DNA]</scope>
    <source>
        <strain evidence="1">KSC_2009_1</strain>
    </source>
</reference>
<dbReference type="EMBL" id="AKHW03004724">
    <property type="protein sequence ID" value="KYO28844.1"/>
    <property type="molecule type" value="Genomic_DNA"/>
</dbReference>
<comment type="caution">
    <text evidence="1">The sequence shown here is derived from an EMBL/GenBank/DDBJ whole genome shotgun (WGS) entry which is preliminary data.</text>
</comment>
<protein>
    <submittedName>
        <fullName evidence="1">Uncharacterized protein</fullName>
    </submittedName>
</protein>
<organism evidence="1 2">
    <name type="scientific">Alligator mississippiensis</name>
    <name type="common">American alligator</name>
    <dbReference type="NCBI Taxonomy" id="8496"/>
    <lineage>
        <taxon>Eukaryota</taxon>
        <taxon>Metazoa</taxon>
        <taxon>Chordata</taxon>
        <taxon>Craniata</taxon>
        <taxon>Vertebrata</taxon>
        <taxon>Euteleostomi</taxon>
        <taxon>Archelosauria</taxon>
        <taxon>Archosauria</taxon>
        <taxon>Crocodylia</taxon>
        <taxon>Alligatoridae</taxon>
        <taxon>Alligatorinae</taxon>
        <taxon>Alligator</taxon>
    </lineage>
</organism>
<accession>A0A151MWG3</accession>
<dbReference type="Proteomes" id="UP000050525">
    <property type="component" value="Unassembled WGS sequence"/>
</dbReference>
<evidence type="ECO:0000313" key="2">
    <source>
        <dbReference type="Proteomes" id="UP000050525"/>
    </source>
</evidence>
<proteinExistence type="predicted"/>
<name>A0A151MWG3_ALLMI</name>
<dbReference type="AlphaFoldDB" id="A0A151MWG3"/>
<evidence type="ECO:0000313" key="1">
    <source>
        <dbReference type="EMBL" id="KYO28844.1"/>
    </source>
</evidence>
<keyword evidence="2" id="KW-1185">Reference proteome</keyword>
<gene>
    <name evidence="1" type="ORF">Y1Q_0009702</name>
</gene>